<dbReference type="EMBL" id="DYDO01000010">
    <property type="protein sequence ID" value="DBA16772.1"/>
    <property type="molecule type" value="Genomic_DNA"/>
</dbReference>
<dbReference type="AlphaFoldDB" id="A0AAV2ZXC7"/>
<protein>
    <submittedName>
        <fullName evidence="1">Uncharacterized protein</fullName>
    </submittedName>
</protein>
<dbReference type="Proteomes" id="UP001181693">
    <property type="component" value="Unassembled WGS sequence"/>
</dbReference>
<accession>A0AAV2ZXC7</accession>
<comment type="caution">
    <text evidence="1">The sequence shown here is derived from an EMBL/GenBank/DDBJ whole genome shotgun (WGS) entry which is preliminary data.</text>
</comment>
<sequence>MTARELAFLKQHPVISRHEFLMMAFLKLPSFLPRSHVGSIWSLHTPPRSPFWRGSSLKPTIVEGEGGVRFALCSQLRRWGFVHFLQPFVEQGGIRPFAPKHRGGWSLQPTVVFHPCKQLGRGEFALAAVCGRGSG</sequence>
<evidence type="ECO:0000313" key="2">
    <source>
        <dbReference type="Proteomes" id="UP001181693"/>
    </source>
</evidence>
<reference evidence="1" key="1">
    <citation type="thesis" date="2020" institute="ProQuest LLC" country="789 East Eisenhower Parkway, Ann Arbor, MI, USA">
        <title>Comparative Genomics and Chromosome Evolution.</title>
        <authorList>
            <person name="Mudd A.B."/>
        </authorList>
    </citation>
    <scope>NUCLEOTIDE SEQUENCE</scope>
    <source>
        <strain evidence="1">1538</strain>
        <tissue evidence="1">Blood</tissue>
    </source>
</reference>
<name>A0AAV2ZXC7_PYXAD</name>
<evidence type="ECO:0000313" key="1">
    <source>
        <dbReference type="EMBL" id="DBA16772.1"/>
    </source>
</evidence>
<proteinExistence type="predicted"/>
<keyword evidence="2" id="KW-1185">Reference proteome</keyword>
<gene>
    <name evidence="1" type="ORF">GDO54_002312</name>
</gene>
<organism evidence="1 2">
    <name type="scientific">Pyxicephalus adspersus</name>
    <name type="common">African bullfrog</name>
    <dbReference type="NCBI Taxonomy" id="30357"/>
    <lineage>
        <taxon>Eukaryota</taxon>
        <taxon>Metazoa</taxon>
        <taxon>Chordata</taxon>
        <taxon>Craniata</taxon>
        <taxon>Vertebrata</taxon>
        <taxon>Euteleostomi</taxon>
        <taxon>Amphibia</taxon>
        <taxon>Batrachia</taxon>
        <taxon>Anura</taxon>
        <taxon>Neobatrachia</taxon>
        <taxon>Ranoidea</taxon>
        <taxon>Pyxicephalidae</taxon>
        <taxon>Pyxicephalinae</taxon>
        <taxon>Pyxicephalus</taxon>
    </lineage>
</organism>